<evidence type="ECO:0008006" key="3">
    <source>
        <dbReference type="Google" id="ProtNLM"/>
    </source>
</evidence>
<sequence>MNKEELGKVLADAQNAFAIYTTGRYSKQSKNVREGSVLRRKIAIIETLLRQKELTHE</sequence>
<proteinExistence type="predicted"/>
<evidence type="ECO:0000313" key="1">
    <source>
        <dbReference type="EMBL" id="KKW11428.1"/>
    </source>
</evidence>
<reference evidence="1 2" key="1">
    <citation type="journal article" date="2015" name="Nature">
        <title>rRNA introns, odd ribosomes, and small enigmatic genomes across a large radiation of phyla.</title>
        <authorList>
            <person name="Brown C.T."/>
            <person name="Hug L.A."/>
            <person name="Thomas B.C."/>
            <person name="Sharon I."/>
            <person name="Castelle C.J."/>
            <person name="Singh A."/>
            <person name="Wilkins M.J."/>
            <person name="Williams K.H."/>
            <person name="Banfield J.F."/>
        </authorList>
    </citation>
    <scope>NUCLEOTIDE SEQUENCE [LARGE SCALE GENOMIC DNA]</scope>
</reference>
<organism evidence="1 2">
    <name type="scientific">Candidatus Gottesmanbacteria bacterium GW2011_GWB1_49_7</name>
    <dbReference type="NCBI Taxonomy" id="1618448"/>
    <lineage>
        <taxon>Bacteria</taxon>
        <taxon>Candidatus Gottesmaniibacteriota</taxon>
    </lineage>
</organism>
<evidence type="ECO:0000313" key="2">
    <source>
        <dbReference type="Proteomes" id="UP000034588"/>
    </source>
</evidence>
<name>A0A0G1VY81_9BACT</name>
<protein>
    <recommendedName>
        <fullName evidence="3">50S ribosomal protein L29</fullName>
    </recommendedName>
</protein>
<dbReference type="InterPro" id="IPR036049">
    <property type="entry name" value="Ribosomal_uL29_sf"/>
</dbReference>
<dbReference type="GO" id="GO:0005840">
    <property type="term" value="C:ribosome"/>
    <property type="evidence" value="ECO:0007669"/>
    <property type="project" value="InterPro"/>
</dbReference>
<gene>
    <name evidence="1" type="ORF">UY48_C0019G0009</name>
</gene>
<dbReference type="GO" id="GO:0003735">
    <property type="term" value="F:structural constituent of ribosome"/>
    <property type="evidence" value="ECO:0007669"/>
    <property type="project" value="InterPro"/>
</dbReference>
<accession>A0A0G1VY81</accession>
<dbReference type="GO" id="GO:0006412">
    <property type="term" value="P:translation"/>
    <property type="evidence" value="ECO:0007669"/>
    <property type="project" value="InterPro"/>
</dbReference>
<dbReference type="Proteomes" id="UP000034588">
    <property type="component" value="Unassembled WGS sequence"/>
</dbReference>
<comment type="caution">
    <text evidence="1">The sequence shown here is derived from an EMBL/GenBank/DDBJ whole genome shotgun (WGS) entry which is preliminary data.</text>
</comment>
<dbReference type="EMBL" id="LCQD01000019">
    <property type="protein sequence ID" value="KKW11428.1"/>
    <property type="molecule type" value="Genomic_DNA"/>
</dbReference>
<dbReference type="Gene3D" id="1.10.287.310">
    <property type="match status" value="1"/>
</dbReference>
<dbReference type="AlphaFoldDB" id="A0A0G1VY81"/>
<dbReference type="SUPFAM" id="SSF46561">
    <property type="entry name" value="Ribosomal protein L29 (L29p)"/>
    <property type="match status" value="1"/>
</dbReference>